<evidence type="ECO:0000256" key="1">
    <source>
        <dbReference type="ARBA" id="ARBA00023015"/>
    </source>
</evidence>
<keyword evidence="3" id="KW-0804">Transcription</keyword>
<sequence length="351" mass="38404">MTATRADVARLAGVSPALVSYVMNNGPRPVSPEARARIERAIDTLNYKPNAIARALRGSETKMIGLLTPDTENPFFAELAKAIEQELFDDGYLLLVGITKDDPSRQLQYARTFLERKVDGLLILSSRVGRAMTELCDAVPTVTLDRTPLLPHASSVETDSMTGARRIVEHLQMHDIQLIGCIAGPPQTRVTEKRTKGWRIQQNAMGYAENRNLVAYASFTPQDGYEAAKRLFTSKTIADALRRGEHVGLFTHADVQALGAMHALLDMGIDVPGQVAIASFDGTQLSRHFTPTLTSYAQPVDEIAHSAVSELIRRIDTGGQQQQRRSIKIEGNLRIGGSCGCKPYGPLLQKA</sequence>
<evidence type="ECO:0000313" key="6">
    <source>
        <dbReference type="Proteomes" id="UP000181801"/>
    </source>
</evidence>
<dbReference type="InterPro" id="IPR000843">
    <property type="entry name" value="HTH_LacI"/>
</dbReference>
<reference evidence="5 6" key="1">
    <citation type="journal article" date="2016" name="BMC Microbiol.">
        <title>Fucosyllactose and L-fucose utilization of infant Bifidobacterium longum and Bifidobacterium kashiwanohense.</title>
        <authorList>
            <person name="Bunesova V."/>
            <person name="Lacroix C."/>
            <person name="Schwab C."/>
        </authorList>
    </citation>
    <scope>NUCLEOTIDE SEQUENCE [LARGE SCALE GENOMIC DNA]</scope>
    <source>
        <strain evidence="5 6">BSM11-5</strain>
    </source>
</reference>
<keyword evidence="1" id="KW-0805">Transcription regulation</keyword>
<dbReference type="Gene3D" id="3.40.50.2300">
    <property type="match status" value="2"/>
</dbReference>
<dbReference type="Proteomes" id="UP000181801">
    <property type="component" value="Unassembled WGS sequence"/>
</dbReference>
<evidence type="ECO:0000256" key="3">
    <source>
        <dbReference type="ARBA" id="ARBA00023163"/>
    </source>
</evidence>
<accession>A0A1S2VVN5</accession>
<dbReference type="GO" id="GO:0003700">
    <property type="term" value="F:DNA-binding transcription factor activity"/>
    <property type="evidence" value="ECO:0007669"/>
    <property type="project" value="TreeGrafter"/>
</dbReference>
<dbReference type="CDD" id="cd01392">
    <property type="entry name" value="HTH_LacI"/>
    <property type="match status" value="1"/>
</dbReference>
<feature type="domain" description="HTH lacI-type" evidence="4">
    <location>
        <begin position="3"/>
        <end position="58"/>
    </location>
</feature>
<dbReference type="SMART" id="SM00354">
    <property type="entry name" value="HTH_LACI"/>
    <property type="match status" value="1"/>
</dbReference>
<organism evidence="5 6">
    <name type="scientific">Bifidobacterium longum subsp. suis</name>
    <dbReference type="NCBI Taxonomy" id="1695"/>
    <lineage>
        <taxon>Bacteria</taxon>
        <taxon>Bacillati</taxon>
        <taxon>Actinomycetota</taxon>
        <taxon>Actinomycetes</taxon>
        <taxon>Bifidobacteriales</taxon>
        <taxon>Bifidobacteriaceae</taxon>
        <taxon>Bifidobacterium</taxon>
    </lineage>
</organism>
<evidence type="ECO:0000256" key="2">
    <source>
        <dbReference type="ARBA" id="ARBA00023125"/>
    </source>
</evidence>
<dbReference type="SUPFAM" id="SSF47413">
    <property type="entry name" value="lambda repressor-like DNA-binding domains"/>
    <property type="match status" value="1"/>
</dbReference>
<dbReference type="Pfam" id="PF00356">
    <property type="entry name" value="LacI"/>
    <property type="match status" value="1"/>
</dbReference>
<name>A0A1S2VVN5_BIFLN</name>
<evidence type="ECO:0000313" key="5">
    <source>
        <dbReference type="EMBL" id="OIN62784.1"/>
    </source>
</evidence>
<gene>
    <name evidence="5" type="ORF">BFS26_07725</name>
</gene>
<dbReference type="EMBL" id="MOAE01000036">
    <property type="protein sequence ID" value="OIN62784.1"/>
    <property type="molecule type" value="Genomic_DNA"/>
</dbReference>
<dbReference type="SUPFAM" id="SSF53822">
    <property type="entry name" value="Periplasmic binding protein-like I"/>
    <property type="match status" value="1"/>
</dbReference>
<dbReference type="PANTHER" id="PTHR30146:SF109">
    <property type="entry name" value="HTH-TYPE TRANSCRIPTIONAL REGULATOR GALS"/>
    <property type="match status" value="1"/>
</dbReference>
<dbReference type="InterPro" id="IPR010982">
    <property type="entry name" value="Lambda_DNA-bd_dom_sf"/>
</dbReference>
<dbReference type="InterPro" id="IPR028082">
    <property type="entry name" value="Peripla_BP_I"/>
</dbReference>
<dbReference type="PANTHER" id="PTHR30146">
    <property type="entry name" value="LACI-RELATED TRANSCRIPTIONAL REPRESSOR"/>
    <property type="match status" value="1"/>
</dbReference>
<protein>
    <recommendedName>
        <fullName evidence="4">HTH lacI-type domain-containing protein</fullName>
    </recommendedName>
</protein>
<dbReference type="Pfam" id="PF13377">
    <property type="entry name" value="Peripla_BP_3"/>
    <property type="match status" value="1"/>
</dbReference>
<dbReference type="CDD" id="cd06267">
    <property type="entry name" value="PBP1_LacI_sugar_binding-like"/>
    <property type="match status" value="1"/>
</dbReference>
<dbReference type="AlphaFoldDB" id="A0A1S2VVN5"/>
<dbReference type="PROSITE" id="PS50932">
    <property type="entry name" value="HTH_LACI_2"/>
    <property type="match status" value="1"/>
</dbReference>
<dbReference type="InterPro" id="IPR046335">
    <property type="entry name" value="LacI/GalR-like_sensor"/>
</dbReference>
<proteinExistence type="predicted"/>
<comment type="caution">
    <text evidence="5">The sequence shown here is derived from an EMBL/GenBank/DDBJ whole genome shotgun (WGS) entry which is preliminary data.</text>
</comment>
<keyword evidence="2" id="KW-0238">DNA-binding</keyword>
<dbReference type="GO" id="GO:0000976">
    <property type="term" value="F:transcription cis-regulatory region binding"/>
    <property type="evidence" value="ECO:0007669"/>
    <property type="project" value="TreeGrafter"/>
</dbReference>
<dbReference type="Gene3D" id="1.10.260.40">
    <property type="entry name" value="lambda repressor-like DNA-binding domains"/>
    <property type="match status" value="1"/>
</dbReference>
<evidence type="ECO:0000259" key="4">
    <source>
        <dbReference type="PROSITE" id="PS50932"/>
    </source>
</evidence>